<dbReference type="EMBL" id="CAJNIZ010021324">
    <property type="protein sequence ID" value="CAE7450583.1"/>
    <property type="molecule type" value="Genomic_DNA"/>
</dbReference>
<accession>A0A812RT10</accession>
<evidence type="ECO:0000313" key="3">
    <source>
        <dbReference type="Proteomes" id="UP000649617"/>
    </source>
</evidence>
<feature type="transmembrane region" description="Helical" evidence="1">
    <location>
        <begin position="168"/>
        <end position="188"/>
    </location>
</feature>
<feature type="non-terminal residue" evidence="2">
    <location>
        <position position="194"/>
    </location>
</feature>
<keyword evidence="1" id="KW-0812">Transmembrane</keyword>
<evidence type="ECO:0000256" key="1">
    <source>
        <dbReference type="SAM" id="Phobius"/>
    </source>
</evidence>
<name>A0A812RT10_SYMPI</name>
<sequence>MPGPSSSDYSDSREFIDLSRALALLTRLQLEGTQGCPANRRRWLNRDLKMQQWFARIAKREKPMLFITEMLLEPGLDKFIVDLLLRRGNDMALRTMLDYWVHTEGSFASVFGSFSKKPGIERALARVVISPGFLDGFVFRKFLWQEGLGDLALEAATLVGVRGLVDNVLPLLSAILLAVLVLSVQGFITEFDQP</sequence>
<dbReference type="Proteomes" id="UP000649617">
    <property type="component" value="Unassembled WGS sequence"/>
</dbReference>
<dbReference type="AlphaFoldDB" id="A0A812RT10"/>
<evidence type="ECO:0000313" key="2">
    <source>
        <dbReference type="EMBL" id="CAE7450583.1"/>
    </source>
</evidence>
<organism evidence="2 3">
    <name type="scientific">Symbiodinium pilosum</name>
    <name type="common">Dinoflagellate</name>
    <dbReference type="NCBI Taxonomy" id="2952"/>
    <lineage>
        <taxon>Eukaryota</taxon>
        <taxon>Sar</taxon>
        <taxon>Alveolata</taxon>
        <taxon>Dinophyceae</taxon>
        <taxon>Suessiales</taxon>
        <taxon>Symbiodiniaceae</taxon>
        <taxon>Symbiodinium</taxon>
    </lineage>
</organism>
<dbReference type="OrthoDB" id="186625at2759"/>
<keyword evidence="1" id="KW-1133">Transmembrane helix</keyword>
<proteinExistence type="predicted"/>
<gene>
    <name evidence="2" type="ORF">SPIL2461_LOCUS11034</name>
</gene>
<comment type="caution">
    <text evidence="2">The sequence shown here is derived from an EMBL/GenBank/DDBJ whole genome shotgun (WGS) entry which is preliminary data.</text>
</comment>
<reference evidence="2" key="1">
    <citation type="submission" date="2021-02" db="EMBL/GenBank/DDBJ databases">
        <authorList>
            <person name="Dougan E. K."/>
            <person name="Rhodes N."/>
            <person name="Thang M."/>
            <person name="Chan C."/>
        </authorList>
    </citation>
    <scope>NUCLEOTIDE SEQUENCE</scope>
</reference>
<keyword evidence="1" id="KW-0472">Membrane</keyword>
<protein>
    <submittedName>
        <fullName evidence="2">Uncharacterized protein</fullName>
    </submittedName>
</protein>
<keyword evidence="3" id="KW-1185">Reference proteome</keyword>